<accession>A0A0F0GV63</accession>
<proteinExistence type="predicted"/>
<dbReference type="eggNOG" id="ENOG502ZHQ0">
    <property type="taxonomic scope" value="Bacteria"/>
</dbReference>
<dbReference type="AlphaFoldDB" id="A0A0F0GV63"/>
<evidence type="ECO:0000313" key="2">
    <source>
        <dbReference type="Proteomes" id="UP000033393"/>
    </source>
</evidence>
<gene>
    <name evidence="1" type="ORF">UK23_20685</name>
</gene>
<dbReference type="Proteomes" id="UP000033393">
    <property type="component" value="Unassembled WGS sequence"/>
</dbReference>
<dbReference type="PATRIC" id="fig|68170.10.peg.5192"/>
<comment type="caution">
    <text evidence="1">The sequence shown here is derived from an EMBL/GenBank/DDBJ whole genome shotgun (WGS) entry which is preliminary data.</text>
</comment>
<organism evidence="1 2">
    <name type="scientific">Lentzea aerocolonigenes</name>
    <name type="common">Lechevalieria aerocolonigenes</name>
    <name type="synonym">Saccharothrix aerocolonigenes</name>
    <dbReference type="NCBI Taxonomy" id="68170"/>
    <lineage>
        <taxon>Bacteria</taxon>
        <taxon>Bacillati</taxon>
        <taxon>Actinomycetota</taxon>
        <taxon>Actinomycetes</taxon>
        <taxon>Pseudonocardiales</taxon>
        <taxon>Pseudonocardiaceae</taxon>
        <taxon>Lentzea</taxon>
    </lineage>
</organism>
<keyword evidence="2" id="KW-1185">Reference proteome</keyword>
<evidence type="ECO:0000313" key="1">
    <source>
        <dbReference type="EMBL" id="KJK47359.1"/>
    </source>
</evidence>
<dbReference type="STRING" id="68170.GCA_000974445_03898"/>
<reference evidence="1 2" key="1">
    <citation type="submission" date="2015-02" db="EMBL/GenBank/DDBJ databases">
        <authorList>
            <person name="Ju K.-S."/>
            <person name="Doroghazi J.R."/>
            <person name="Metcalf W."/>
        </authorList>
    </citation>
    <scope>NUCLEOTIDE SEQUENCE [LARGE SCALE GENOMIC DNA]</scope>
    <source>
        <strain evidence="1 2">NRRL B-16140</strain>
    </source>
</reference>
<protein>
    <submittedName>
        <fullName evidence="1">Uncharacterized protein</fullName>
    </submittedName>
</protein>
<dbReference type="EMBL" id="JYJG01000137">
    <property type="protein sequence ID" value="KJK47359.1"/>
    <property type="molecule type" value="Genomic_DNA"/>
</dbReference>
<dbReference type="PROSITE" id="PS51257">
    <property type="entry name" value="PROKAR_LIPOPROTEIN"/>
    <property type="match status" value="1"/>
</dbReference>
<sequence>MRLVGTLAAAVIALGSLTACDTIQGVSDTADKVKLCADAIQLVGFSPDLSDPQKALEETQAKAKELENLANSSPDEQVKKALTEAANGMQNVGSAADWVQQKADLVSKVSSACGG</sequence>
<dbReference type="RefSeq" id="WP_045313226.1">
    <property type="nucleotide sequence ID" value="NZ_JYJG01000137.1"/>
</dbReference>
<dbReference type="OrthoDB" id="3698794at2"/>
<name>A0A0F0GV63_LENAE</name>